<dbReference type="AlphaFoldDB" id="A0AA39L3S2"/>
<name>A0AA39L3S2_SARSR</name>
<keyword evidence="2" id="KW-1185">Reference proteome</keyword>
<gene>
    <name evidence="1" type="ORF">NLU13_8987</name>
</gene>
<reference evidence="1" key="1">
    <citation type="submission" date="2022-10" db="EMBL/GenBank/DDBJ databases">
        <title>Determination and structural analysis of whole genome sequence of Sarocladium strictum F4-1.</title>
        <authorList>
            <person name="Hu L."/>
            <person name="Jiang Y."/>
        </authorList>
    </citation>
    <scope>NUCLEOTIDE SEQUENCE</scope>
    <source>
        <strain evidence="1">F4-1</strain>
    </source>
</reference>
<comment type="caution">
    <text evidence="1">The sequence shown here is derived from an EMBL/GenBank/DDBJ whole genome shotgun (WGS) entry which is preliminary data.</text>
</comment>
<dbReference type="EMBL" id="JAPDFR010000009">
    <property type="protein sequence ID" value="KAK0383072.1"/>
    <property type="molecule type" value="Genomic_DNA"/>
</dbReference>
<accession>A0AA39L3S2</accession>
<protein>
    <submittedName>
        <fullName evidence="1">Uncharacterized protein</fullName>
    </submittedName>
</protein>
<organism evidence="1 2">
    <name type="scientific">Sarocladium strictum</name>
    <name type="common">Black bundle disease fungus</name>
    <name type="synonym">Acremonium strictum</name>
    <dbReference type="NCBI Taxonomy" id="5046"/>
    <lineage>
        <taxon>Eukaryota</taxon>
        <taxon>Fungi</taxon>
        <taxon>Dikarya</taxon>
        <taxon>Ascomycota</taxon>
        <taxon>Pezizomycotina</taxon>
        <taxon>Sordariomycetes</taxon>
        <taxon>Hypocreomycetidae</taxon>
        <taxon>Hypocreales</taxon>
        <taxon>Sarocladiaceae</taxon>
        <taxon>Sarocladium</taxon>
    </lineage>
</organism>
<dbReference type="Proteomes" id="UP001175261">
    <property type="component" value="Unassembled WGS sequence"/>
</dbReference>
<proteinExistence type="predicted"/>
<evidence type="ECO:0000313" key="2">
    <source>
        <dbReference type="Proteomes" id="UP001175261"/>
    </source>
</evidence>
<evidence type="ECO:0000313" key="1">
    <source>
        <dbReference type="EMBL" id="KAK0383072.1"/>
    </source>
</evidence>
<sequence length="341" mass="38772">MGPQPCNSSTKPSAAKPSRQRHFARLQGIISKQRQADVYGIMEEQVSQGRPDLLWSPCGDSRCDSNSCLDAPIHRYDMLFKRFAKDGTNGVDYIWQTIDKLSDVVWPGATNCADKMSRHMILGSFFHSPPVRSAYYSFRDSTGRARIKSDRKSIQTAICQVTPFVESIIGEADLSSQHDILCWYLGPSFDAHVDQRTMGDVVVRYMLLCEMWRRYPSKHGKAWNFGSPRVLCDLYGGMLLGMRTLELFKLLSRLRMLNNEMRNRSWGRWMQEYPSCSVMDNPYAGDNFLVRSACQPDDVPGRTEEMVLQHVGYLGGVGTYTPTVRRQTTRRGAGEVLIELL</sequence>